<keyword evidence="2" id="KW-0560">Oxidoreductase</keyword>
<dbReference type="SUPFAM" id="SSF51735">
    <property type="entry name" value="NAD(P)-binding Rossmann-fold domains"/>
    <property type="match status" value="1"/>
</dbReference>
<proteinExistence type="predicted"/>
<evidence type="ECO:0000259" key="3">
    <source>
        <dbReference type="Pfam" id="PF05368"/>
    </source>
</evidence>
<dbReference type="OrthoDB" id="9974981at2759"/>
<evidence type="ECO:0000256" key="2">
    <source>
        <dbReference type="ARBA" id="ARBA00023002"/>
    </source>
</evidence>
<sequence>MSTYASFVVAGAGSIGSLIASELLLIDGTKVTVFTRGGNTKIPPGAIESTVDYSKPEELEQALKDANAQVVISTLSGPGFVSQIALADAALKAGVKLFVPSEFGSISHEAPSPGPFDLKNATSKHLKEIGLPYTIFYNGIFADLPLTVFPTVLDLEKRTLTVVGSGNVKVSFVARPDIARYVAYVLTHAPHSQLENTIIGIEAERLTWRELAKVYEKKYGGPFEVKLRDVEQVQKELPAKGHAGFVDYIQLGVEKGLGDVGKYKKADLFPDSEWKPLSVEAAVQKYYP</sequence>
<dbReference type="GO" id="GO:0016491">
    <property type="term" value="F:oxidoreductase activity"/>
    <property type="evidence" value="ECO:0007669"/>
    <property type="project" value="UniProtKB-KW"/>
</dbReference>
<dbReference type="Gene3D" id="3.90.25.10">
    <property type="entry name" value="UDP-galactose 4-epimerase, domain 1"/>
    <property type="match status" value="1"/>
</dbReference>
<dbReference type="EMBL" id="KV425989">
    <property type="protein sequence ID" value="KZV93471.1"/>
    <property type="molecule type" value="Genomic_DNA"/>
</dbReference>
<feature type="domain" description="NmrA-like" evidence="3">
    <location>
        <begin position="8"/>
        <end position="243"/>
    </location>
</feature>
<accession>A0A165IJ34</accession>
<dbReference type="InterPro" id="IPR008030">
    <property type="entry name" value="NmrA-like"/>
</dbReference>
<keyword evidence="5" id="KW-1185">Reference proteome</keyword>
<organism evidence="4 5">
    <name type="scientific">Exidia glandulosa HHB12029</name>
    <dbReference type="NCBI Taxonomy" id="1314781"/>
    <lineage>
        <taxon>Eukaryota</taxon>
        <taxon>Fungi</taxon>
        <taxon>Dikarya</taxon>
        <taxon>Basidiomycota</taxon>
        <taxon>Agaricomycotina</taxon>
        <taxon>Agaricomycetes</taxon>
        <taxon>Auriculariales</taxon>
        <taxon>Exidiaceae</taxon>
        <taxon>Exidia</taxon>
    </lineage>
</organism>
<protein>
    <submittedName>
        <fullName evidence="4">NAD(P)-binding protein</fullName>
    </submittedName>
</protein>
<dbReference type="InterPro" id="IPR036291">
    <property type="entry name" value="NAD(P)-bd_dom_sf"/>
</dbReference>
<evidence type="ECO:0000256" key="1">
    <source>
        <dbReference type="ARBA" id="ARBA00022857"/>
    </source>
</evidence>
<dbReference type="PANTHER" id="PTHR47706:SF9">
    <property type="entry name" value="NMRA-LIKE DOMAIN-CONTAINING PROTEIN-RELATED"/>
    <property type="match status" value="1"/>
</dbReference>
<dbReference type="InParanoid" id="A0A165IJ34"/>
<name>A0A165IJ34_EXIGL</name>
<keyword evidence="1" id="KW-0521">NADP</keyword>
<dbReference type="Gene3D" id="3.40.50.720">
    <property type="entry name" value="NAD(P)-binding Rossmann-like Domain"/>
    <property type="match status" value="1"/>
</dbReference>
<evidence type="ECO:0000313" key="4">
    <source>
        <dbReference type="EMBL" id="KZV93471.1"/>
    </source>
</evidence>
<dbReference type="STRING" id="1314781.A0A165IJ34"/>
<dbReference type="Pfam" id="PF05368">
    <property type="entry name" value="NmrA"/>
    <property type="match status" value="1"/>
</dbReference>
<dbReference type="Proteomes" id="UP000077266">
    <property type="component" value="Unassembled WGS sequence"/>
</dbReference>
<dbReference type="InterPro" id="IPR051609">
    <property type="entry name" value="NmrA/Isoflavone_reductase-like"/>
</dbReference>
<dbReference type="PANTHER" id="PTHR47706">
    <property type="entry name" value="NMRA-LIKE FAMILY PROTEIN"/>
    <property type="match status" value="1"/>
</dbReference>
<gene>
    <name evidence="4" type="ORF">EXIGLDRAFT_646064</name>
</gene>
<dbReference type="AlphaFoldDB" id="A0A165IJ34"/>
<reference evidence="4 5" key="1">
    <citation type="journal article" date="2016" name="Mol. Biol. Evol.">
        <title>Comparative Genomics of Early-Diverging Mushroom-Forming Fungi Provides Insights into the Origins of Lignocellulose Decay Capabilities.</title>
        <authorList>
            <person name="Nagy L.G."/>
            <person name="Riley R."/>
            <person name="Tritt A."/>
            <person name="Adam C."/>
            <person name="Daum C."/>
            <person name="Floudas D."/>
            <person name="Sun H."/>
            <person name="Yadav J.S."/>
            <person name="Pangilinan J."/>
            <person name="Larsson K.H."/>
            <person name="Matsuura K."/>
            <person name="Barry K."/>
            <person name="Labutti K."/>
            <person name="Kuo R."/>
            <person name="Ohm R.A."/>
            <person name="Bhattacharya S.S."/>
            <person name="Shirouzu T."/>
            <person name="Yoshinaga Y."/>
            <person name="Martin F.M."/>
            <person name="Grigoriev I.V."/>
            <person name="Hibbett D.S."/>
        </authorList>
    </citation>
    <scope>NUCLEOTIDE SEQUENCE [LARGE SCALE GENOMIC DNA]</scope>
    <source>
        <strain evidence="4 5">HHB12029</strain>
    </source>
</reference>
<evidence type="ECO:0000313" key="5">
    <source>
        <dbReference type="Proteomes" id="UP000077266"/>
    </source>
</evidence>